<evidence type="ECO:0000313" key="4">
    <source>
        <dbReference type="Proteomes" id="UP000261540"/>
    </source>
</evidence>
<dbReference type="Ensembl" id="ENSPKIT00000039494.1">
    <property type="protein sequence ID" value="ENSPKIP00000015036.1"/>
    <property type="gene ID" value="ENSPKIG00000001885.1"/>
</dbReference>
<evidence type="ECO:0000313" key="3">
    <source>
        <dbReference type="Ensembl" id="ENSPKIP00000015036.1"/>
    </source>
</evidence>
<dbReference type="GO" id="GO:0006457">
    <property type="term" value="P:protein folding"/>
    <property type="evidence" value="ECO:0007669"/>
    <property type="project" value="TreeGrafter"/>
</dbReference>
<dbReference type="Gene3D" id="2.60.40.790">
    <property type="match status" value="1"/>
</dbReference>
<dbReference type="GO" id="GO:0051879">
    <property type="term" value="F:Hsp90 protein binding"/>
    <property type="evidence" value="ECO:0007669"/>
    <property type="project" value="InterPro"/>
</dbReference>
<dbReference type="GO" id="GO:0051087">
    <property type="term" value="F:protein-folding chaperone binding"/>
    <property type="evidence" value="ECO:0007669"/>
    <property type="project" value="TreeGrafter"/>
</dbReference>
<comment type="similarity">
    <text evidence="1">Belongs to the p23/wos2 family.</text>
</comment>
<dbReference type="GO" id="GO:0005634">
    <property type="term" value="C:nucleus"/>
    <property type="evidence" value="ECO:0007669"/>
    <property type="project" value="TreeGrafter"/>
</dbReference>
<dbReference type="InterPro" id="IPR045250">
    <property type="entry name" value="p23-like"/>
</dbReference>
<name>A0A3B3RBL8_9TELE</name>
<accession>A0A3B3RBL8</accession>
<dbReference type="InterPro" id="IPR008978">
    <property type="entry name" value="HSP20-like_chaperone"/>
</dbReference>
<dbReference type="GO" id="GO:0051131">
    <property type="term" value="P:chaperone-mediated protein complex assembly"/>
    <property type="evidence" value="ECO:0007669"/>
    <property type="project" value="TreeGrafter"/>
</dbReference>
<dbReference type="SUPFAM" id="SSF49764">
    <property type="entry name" value="HSP20-like chaperones"/>
    <property type="match status" value="1"/>
</dbReference>
<dbReference type="GO" id="GO:0005829">
    <property type="term" value="C:cytosol"/>
    <property type="evidence" value="ECO:0007669"/>
    <property type="project" value="TreeGrafter"/>
</dbReference>
<dbReference type="PANTHER" id="PTHR22932">
    <property type="entry name" value="TELOMERASE-BINDING PROTEIN P23 HSP90 CO-CHAPERONE"/>
    <property type="match status" value="1"/>
</dbReference>
<sequence>MICCYLNTFIYLRLLTLYDPLGRNDYSGFTLLIFYSQPARVLWFDRKKYVTVNFIVQNCRDLQVDIQKDKMILSCKTEDDISIYNEIHFYDQVHIHDSRETRHDRTVHVLLRKVKENVAWPRLTKDPVKPIWLSVDFDNWRDWEHEEEEGMEEYGHYVDMLKDMSKKTEIPTMDDLDDLDDD</sequence>
<reference evidence="3" key="2">
    <citation type="submission" date="2025-09" db="UniProtKB">
        <authorList>
            <consortium name="Ensembl"/>
        </authorList>
    </citation>
    <scope>IDENTIFICATION</scope>
</reference>
<dbReference type="InterPro" id="IPR007052">
    <property type="entry name" value="CS_dom"/>
</dbReference>
<reference evidence="3" key="1">
    <citation type="submission" date="2025-08" db="UniProtKB">
        <authorList>
            <consortium name="Ensembl"/>
        </authorList>
    </citation>
    <scope>IDENTIFICATION</scope>
</reference>
<protein>
    <submittedName>
        <fullName evidence="3">Prostaglandin E synthase 3 like</fullName>
    </submittedName>
</protein>
<proteinExistence type="inferred from homology"/>
<keyword evidence="4" id="KW-1185">Reference proteome</keyword>
<evidence type="ECO:0000259" key="2">
    <source>
        <dbReference type="PROSITE" id="PS51203"/>
    </source>
</evidence>
<organism evidence="3 4">
    <name type="scientific">Paramormyrops kingsleyae</name>
    <dbReference type="NCBI Taxonomy" id="1676925"/>
    <lineage>
        <taxon>Eukaryota</taxon>
        <taxon>Metazoa</taxon>
        <taxon>Chordata</taxon>
        <taxon>Craniata</taxon>
        <taxon>Vertebrata</taxon>
        <taxon>Euteleostomi</taxon>
        <taxon>Actinopterygii</taxon>
        <taxon>Neopterygii</taxon>
        <taxon>Teleostei</taxon>
        <taxon>Osteoglossocephala</taxon>
        <taxon>Osteoglossomorpha</taxon>
        <taxon>Osteoglossiformes</taxon>
        <taxon>Mormyridae</taxon>
        <taxon>Paramormyrops</taxon>
    </lineage>
</organism>
<dbReference type="GeneTree" id="ENSGT00940000163448"/>
<evidence type="ECO:0000256" key="1">
    <source>
        <dbReference type="ARBA" id="ARBA00025733"/>
    </source>
</evidence>
<dbReference type="Proteomes" id="UP000261540">
    <property type="component" value="Unplaced"/>
</dbReference>
<dbReference type="PROSITE" id="PS51203">
    <property type="entry name" value="CS"/>
    <property type="match status" value="1"/>
</dbReference>
<dbReference type="AlphaFoldDB" id="A0A3B3RBL8"/>
<dbReference type="PANTHER" id="PTHR22932:SF4">
    <property type="entry name" value="PROTEIN PTGES3L-RELATED"/>
    <property type="match status" value="1"/>
</dbReference>
<feature type="domain" description="CS" evidence="2">
    <location>
        <begin position="36"/>
        <end position="124"/>
    </location>
</feature>
<dbReference type="STRING" id="1676925.ENSPKIP00000015036"/>